<keyword evidence="1" id="KW-0004">4Fe-4S</keyword>
<proteinExistence type="predicted"/>
<keyword evidence="2" id="KW-0479">Metal-binding</keyword>
<dbReference type="Pfam" id="PF12831">
    <property type="entry name" value="FAD_oxidored"/>
    <property type="match status" value="1"/>
</dbReference>
<dbReference type="PANTHER" id="PTHR43498">
    <property type="entry name" value="FERREDOXIN:COB-COM HETERODISULFIDE REDUCTASE SUBUNIT A"/>
    <property type="match status" value="1"/>
</dbReference>
<evidence type="ECO:0000313" key="6">
    <source>
        <dbReference type="EMBL" id="TBL75678.1"/>
    </source>
</evidence>
<keyword evidence="5" id="KW-0411">Iron-sulfur</keyword>
<dbReference type="Proteomes" id="UP000293142">
    <property type="component" value="Unassembled WGS sequence"/>
</dbReference>
<evidence type="ECO:0000256" key="2">
    <source>
        <dbReference type="ARBA" id="ARBA00022723"/>
    </source>
</evidence>
<evidence type="ECO:0000256" key="5">
    <source>
        <dbReference type="ARBA" id="ARBA00023014"/>
    </source>
</evidence>
<keyword evidence="4" id="KW-0408">Iron</keyword>
<keyword evidence="7" id="KW-1185">Reference proteome</keyword>
<gene>
    <name evidence="6" type="ORF">EYB31_22040</name>
</gene>
<dbReference type="Gene3D" id="3.50.50.60">
    <property type="entry name" value="FAD/NAD(P)-binding domain"/>
    <property type="match status" value="1"/>
</dbReference>
<dbReference type="SUPFAM" id="SSF51905">
    <property type="entry name" value="FAD/NAD(P)-binding domain"/>
    <property type="match status" value="1"/>
</dbReference>
<dbReference type="GO" id="GO:0046872">
    <property type="term" value="F:metal ion binding"/>
    <property type="evidence" value="ECO:0007669"/>
    <property type="project" value="UniProtKB-KW"/>
</dbReference>
<comment type="caution">
    <text evidence="6">The sequence shown here is derived from an EMBL/GenBank/DDBJ whole genome shotgun (WGS) entry which is preliminary data.</text>
</comment>
<evidence type="ECO:0000256" key="1">
    <source>
        <dbReference type="ARBA" id="ARBA00022485"/>
    </source>
</evidence>
<name>A0A4Q9DM51_9BACL</name>
<protein>
    <submittedName>
        <fullName evidence="6">FAD-dependent oxidoreductase</fullName>
    </submittedName>
</protein>
<dbReference type="InterPro" id="IPR039650">
    <property type="entry name" value="HdrA-like"/>
</dbReference>
<dbReference type="OrthoDB" id="10014446at2"/>
<dbReference type="PANTHER" id="PTHR43498:SF1">
    <property type="entry name" value="COB--COM HETERODISULFIDE REDUCTASE IRON-SULFUR SUBUNIT A"/>
    <property type="match status" value="1"/>
</dbReference>
<dbReference type="GO" id="GO:0051539">
    <property type="term" value="F:4 iron, 4 sulfur cluster binding"/>
    <property type="evidence" value="ECO:0007669"/>
    <property type="project" value="UniProtKB-KW"/>
</dbReference>
<accession>A0A4Q9DM51</accession>
<dbReference type="AlphaFoldDB" id="A0A4Q9DM51"/>
<sequence length="348" mass="37489">MNANTQNVIGTYDVIVVGGGAAGVAAAKTAAEGGASVVLIEPTGSLGREIVRARNLFVDLSRFPDVPAAVSLLAHLEKRKGWFDGKLDTNCAAAAFDDMLDEAHADVLFQVWASGIALEGGKIRGLEVASKSGYGFIRAPHVIDASMYGKISRSVFKAVENTSGRSMIRLLYNNVPEMSRREFSYIHDEYGSVNVTCEPTFWPGEWRVSLEIARLLRRDEWSGLVDASLSILRNHAPELADGVLTYIADDVWSTPECTLAAEGEDNGCAAVLLDRNPDDPHGTPVELGRGMLTNPKLADGLVLSGSWIEGFPAAIEQEQLAIINLFKLGETSGKLTLESLRNKAAEIM</sequence>
<dbReference type="RefSeq" id="WP_131015589.1">
    <property type="nucleotide sequence ID" value="NZ_SIRE01000016.1"/>
</dbReference>
<dbReference type="InterPro" id="IPR036188">
    <property type="entry name" value="FAD/NAD-bd_sf"/>
</dbReference>
<dbReference type="EMBL" id="SIRE01000016">
    <property type="protein sequence ID" value="TBL75678.1"/>
    <property type="molecule type" value="Genomic_DNA"/>
</dbReference>
<evidence type="ECO:0000256" key="3">
    <source>
        <dbReference type="ARBA" id="ARBA00023002"/>
    </source>
</evidence>
<organism evidence="6 7">
    <name type="scientific">Paenibacillus thalictri</name>
    <dbReference type="NCBI Taxonomy" id="2527873"/>
    <lineage>
        <taxon>Bacteria</taxon>
        <taxon>Bacillati</taxon>
        <taxon>Bacillota</taxon>
        <taxon>Bacilli</taxon>
        <taxon>Bacillales</taxon>
        <taxon>Paenibacillaceae</taxon>
        <taxon>Paenibacillus</taxon>
    </lineage>
</organism>
<reference evidence="6 7" key="1">
    <citation type="submission" date="2019-02" db="EMBL/GenBank/DDBJ databases">
        <title>Paenibacillus sp. nov., isolated from surface-sterilized tissue of Thalictrum simplex L.</title>
        <authorList>
            <person name="Tuo L."/>
        </authorList>
    </citation>
    <scope>NUCLEOTIDE SEQUENCE [LARGE SCALE GENOMIC DNA]</scope>
    <source>
        <strain evidence="6 7">N2SHLJ1</strain>
    </source>
</reference>
<keyword evidence="3" id="KW-0560">Oxidoreductase</keyword>
<evidence type="ECO:0000256" key="4">
    <source>
        <dbReference type="ARBA" id="ARBA00023004"/>
    </source>
</evidence>
<dbReference type="GO" id="GO:0016491">
    <property type="term" value="F:oxidoreductase activity"/>
    <property type="evidence" value="ECO:0007669"/>
    <property type="project" value="UniProtKB-KW"/>
</dbReference>
<evidence type="ECO:0000313" key="7">
    <source>
        <dbReference type="Proteomes" id="UP000293142"/>
    </source>
</evidence>